<dbReference type="InterPro" id="IPR011767">
    <property type="entry name" value="GLR_AS"/>
</dbReference>
<dbReference type="CDD" id="cd03418">
    <property type="entry name" value="GRX_GRXb_1_3_like"/>
    <property type="match status" value="1"/>
</dbReference>
<evidence type="ECO:0000256" key="4">
    <source>
        <dbReference type="ARBA" id="ARBA00022982"/>
    </source>
</evidence>
<dbReference type="InterPro" id="IPR011900">
    <property type="entry name" value="GRX_bact"/>
</dbReference>
<proteinExistence type="inferred from homology"/>
<evidence type="ECO:0000256" key="5">
    <source>
        <dbReference type="ARBA" id="ARBA00023157"/>
    </source>
</evidence>
<keyword evidence="6 7" id="KW-0676">Redox-active center</keyword>
<evidence type="ECO:0000256" key="3">
    <source>
        <dbReference type="ARBA" id="ARBA00022448"/>
    </source>
</evidence>
<evidence type="ECO:0000313" key="9">
    <source>
        <dbReference type="EMBL" id="KGM30137.1"/>
    </source>
</evidence>
<dbReference type="GO" id="GO:0045454">
    <property type="term" value="P:cell redox homeostasis"/>
    <property type="evidence" value="ECO:0007669"/>
    <property type="project" value="InterPro"/>
</dbReference>
<comment type="caution">
    <text evidence="9">The sequence shown here is derived from an EMBL/GenBank/DDBJ whole genome shotgun (WGS) entry which is preliminary data.</text>
</comment>
<name>A0A0A0CZ46_9PROT</name>
<comment type="similarity">
    <text evidence="2 7">Belongs to the glutaredoxin family.</text>
</comment>
<dbReference type="RefSeq" id="WP_034849576.1">
    <property type="nucleotide sequence ID" value="NZ_JANX01001023.1"/>
</dbReference>
<dbReference type="PROSITE" id="PS51354">
    <property type="entry name" value="GLUTAREDOXIN_2"/>
    <property type="match status" value="1"/>
</dbReference>
<gene>
    <name evidence="9" type="ORF">P409_34895</name>
</gene>
<keyword evidence="7" id="KW-0963">Cytoplasm</keyword>
<accession>A0A0A0CZ46</accession>
<dbReference type="PANTHER" id="PTHR45694:SF18">
    <property type="entry name" value="GLUTAREDOXIN-1-RELATED"/>
    <property type="match status" value="1"/>
</dbReference>
<protein>
    <recommendedName>
        <fullName evidence="7">Glutaredoxin</fullName>
    </recommendedName>
</protein>
<evidence type="ECO:0000256" key="2">
    <source>
        <dbReference type="ARBA" id="ARBA00007787"/>
    </source>
</evidence>
<dbReference type="Gene3D" id="3.40.30.10">
    <property type="entry name" value="Glutaredoxin"/>
    <property type="match status" value="1"/>
</dbReference>
<evidence type="ECO:0000259" key="8">
    <source>
        <dbReference type="Pfam" id="PF00462"/>
    </source>
</evidence>
<dbReference type="Pfam" id="PF00462">
    <property type="entry name" value="Glutaredoxin"/>
    <property type="match status" value="1"/>
</dbReference>
<dbReference type="GO" id="GO:0015038">
    <property type="term" value="F:glutathione disulfide oxidoreductase activity"/>
    <property type="evidence" value="ECO:0007669"/>
    <property type="project" value="UniProtKB-UniRule"/>
</dbReference>
<feature type="domain" description="Glutaredoxin" evidence="8">
    <location>
        <begin position="4"/>
        <end position="64"/>
    </location>
</feature>
<evidence type="ECO:0000256" key="6">
    <source>
        <dbReference type="ARBA" id="ARBA00023284"/>
    </source>
</evidence>
<dbReference type="PANTHER" id="PTHR45694">
    <property type="entry name" value="GLUTAREDOXIN 2"/>
    <property type="match status" value="1"/>
</dbReference>
<dbReference type="InterPro" id="IPR002109">
    <property type="entry name" value="Glutaredoxin"/>
</dbReference>
<keyword evidence="4 7" id="KW-0249">Electron transport</keyword>
<dbReference type="NCBIfam" id="TIGR02181">
    <property type="entry name" value="GRX_bact"/>
    <property type="match status" value="1"/>
</dbReference>
<dbReference type="EMBL" id="JANX01001023">
    <property type="protein sequence ID" value="KGM30137.1"/>
    <property type="molecule type" value="Genomic_DNA"/>
</dbReference>
<keyword evidence="5" id="KW-1015">Disulfide bond</keyword>
<organism evidence="9 10">
    <name type="scientific">Inquilinus limosus MP06</name>
    <dbReference type="NCBI Taxonomy" id="1398085"/>
    <lineage>
        <taxon>Bacteria</taxon>
        <taxon>Pseudomonadati</taxon>
        <taxon>Pseudomonadota</taxon>
        <taxon>Alphaproteobacteria</taxon>
        <taxon>Rhodospirillales</taxon>
        <taxon>Rhodospirillaceae</taxon>
        <taxon>Inquilinus</taxon>
    </lineage>
</organism>
<evidence type="ECO:0000313" key="10">
    <source>
        <dbReference type="Proteomes" id="UP000029995"/>
    </source>
</evidence>
<dbReference type="PROSITE" id="PS00195">
    <property type="entry name" value="GLUTAREDOXIN_1"/>
    <property type="match status" value="1"/>
</dbReference>
<dbReference type="SUPFAM" id="SSF52833">
    <property type="entry name" value="Thioredoxin-like"/>
    <property type="match status" value="1"/>
</dbReference>
<dbReference type="GO" id="GO:0005737">
    <property type="term" value="C:cytoplasm"/>
    <property type="evidence" value="ECO:0007669"/>
    <property type="project" value="TreeGrafter"/>
</dbReference>
<dbReference type="InterPro" id="IPR036249">
    <property type="entry name" value="Thioredoxin-like_sf"/>
</dbReference>
<dbReference type="InterPro" id="IPR014025">
    <property type="entry name" value="Glutaredoxin_subgr"/>
</dbReference>
<reference evidence="9 10" key="1">
    <citation type="submission" date="2014-01" db="EMBL/GenBank/DDBJ databases">
        <title>Genome sequence determination for a cystic fibrosis isolate, Inquilinus limosus.</title>
        <authorList>
            <person name="Pino M."/>
            <person name="Di Conza J."/>
            <person name="Gutkind G."/>
        </authorList>
    </citation>
    <scope>NUCLEOTIDE SEQUENCE [LARGE SCALE GENOMIC DNA]</scope>
    <source>
        <strain evidence="9 10">MP06</strain>
    </source>
</reference>
<dbReference type="Proteomes" id="UP000029995">
    <property type="component" value="Unassembled WGS sequence"/>
</dbReference>
<dbReference type="AlphaFoldDB" id="A0A0A0CZ46"/>
<dbReference type="PRINTS" id="PR00160">
    <property type="entry name" value="GLUTAREDOXIN"/>
</dbReference>
<comment type="function">
    <text evidence="1 7">Has a glutathione-disulfide oxidoreductase activity in the presence of NADPH and glutathione reductase. Reduces low molecular weight disulfides and proteins.</text>
</comment>
<sequence>MPPVTVYSSPFCPYCYMAKKLLTQKGVSFEEIDVVAEPSRREEMRQRAHGRNTVPQIFIGATHVGGNDDLQALERAGKLDPLLAESAPA</sequence>
<keyword evidence="3 7" id="KW-0813">Transport</keyword>
<dbReference type="GO" id="GO:0034599">
    <property type="term" value="P:cellular response to oxidative stress"/>
    <property type="evidence" value="ECO:0007669"/>
    <property type="project" value="TreeGrafter"/>
</dbReference>
<evidence type="ECO:0000256" key="1">
    <source>
        <dbReference type="ARBA" id="ARBA00002549"/>
    </source>
</evidence>
<evidence type="ECO:0000256" key="7">
    <source>
        <dbReference type="RuleBase" id="RU364065"/>
    </source>
</evidence>
<dbReference type="OrthoDB" id="9814618at2"/>